<sequence length="123" mass="14121">MKNYLFINNSLSGNGGAKVILNLANILISRGHSVSILLDRTDNIEYNINSKIIMYRRMVSGIDLFDTNNISESNKKTINYKHVGISSKLKNVIKKIIFLLNFPRLLNDVNNYRKFIKKIDLMS</sequence>
<proteinExistence type="predicted"/>
<dbReference type="AlphaFoldDB" id="A0A172X025"/>
<evidence type="ECO:0008006" key="2">
    <source>
        <dbReference type="Google" id="ProtNLM"/>
    </source>
</evidence>
<dbReference type="EMBL" id="KX117083">
    <property type="protein sequence ID" value="ANF29965.1"/>
    <property type="molecule type" value="Genomic_DNA"/>
</dbReference>
<reference evidence="1" key="1">
    <citation type="journal article" date="2016" name="PLoS ONE">
        <title>Genetic Diversity of O-Antigens in Hafnia alvei and the Development of a Suspension Array for Serotype Detection.</title>
        <authorList>
            <person name="Duan Z."/>
            <person name="Niedziela T."/>
            <person name="Lugowski C."/>
            <person name="Cao B."/>
            <person name="Wang T."/>
            <person name="Xu L."/>
            <person name="Yang B."/>
            <person name="Liu B."/>
            <person name="Wang L."/>
        </authorList>
    </citation>
    <scope>NUCLEOTIDE SEQUENCE</scope>
    <source>
        <strain evidence="1">PCM1198</strain>
    </source>
</reference>
<name>A0A172X025_HAFAL</name>
<protein>
    <recommendedName>
        <fullName evidence="2">Glycosyltransferase subfamily 4-like N-terminal domain-containing protein</fullName>
    </recommendedName>
</protein>
<accession>A0A172X025</accession>
<evidence type="ECO:0000313" key="1">
    <source>
        <dbReference type="EMBL" id="ANF29965.1"/>
    </source>
</evidence>
<organism evidence="1">
    <name type="scientific">Hafnia alvei</name>
    <dbReference type="NCBI Taxonomy" id="569"/>
    <lineage>
        <taxon>Bacteria</taxon>
        <taxon>Pseudomonadati</taxon>
        <taxon>Pseudomonadota</taxon>
        <taxon>Gammaproteobacteria</taxon>
        <taxon>Enterobacterales</taxon>
        <taxon>Hafniaceae</taxon>
        <taxon>Hafnia</taxon>
    </lineage>
</organism>